<dbReference type="AlphaFoldDB" id="A1R7X3"/>
<evidence type="ECO:0000313" key="5">
    <source>
        <dbReference type="Proteomes" id="UP000000637"/>
    </source>
</evidence>
<dbReference type="SMART" id="SM00900">
    <property type="entry name" value="FMN_bind"/>
    <property type="match status" value="1"/>
</dbReference>
<dbReference type="eggNOG" id="COG3976">
    <property type="taxonomic scope" value="Bacteria"/>
</dbReference>
<proteinExistence type="predicted"/>
<reference evidence="4 5" key="1">
    <citation type="journal article" date="2006" name="PLoS Genet.">
        <title>Secrets of soil survival revealed by the genome sequence of Arthrobacter aurescens TC1.</title>
        <authorList>
            <person name="Mongodin E.F."/>
            <person name="Shapir N."/>
            <person name="Daugherty S.C."/>
            <person name="DeBoy R.T."/>
            <person name="Emerson J.B."/>
            <person name="Shvartzbeyn A."/>
            <person name="Radune D."/>
            <person name="Vamathevan J."/>
            <person name="Riggs F."/>
            <person name="Grinberg V."/>
            <person name="Khouri H."/>
            <person name="Wackett L.P."/>
            <person name="Nelson K.E."/>
            <person name="Sadowsky M.J."/>
        </authorList>
    </citation>
    <scope>NUCLEOTIDE SEQUENCE [LARGE SCALE GENOMIC DNA]</scope>
    <source>
        <strain evidence="4 5">TC1</strain>
    </source>
</reference>
<dbReference type="DNASU" id="4637971"/>
<keyword evidence="2" id="KW-0472">Membrane</keyword>
<evidence type="ECO:0000259" key="3">
    <source>
        <dbReference type="SMART" id="SM00900"/>
    </source>
</evidence>
<dbReference type="Gene3D" id="3.90.1010.20">
    <property type="match status" value="1"/>
</dbReference>
<keyword evidence="4" id="KW-0449">Lipoprotein</keyword>
<dbReference type="HOGENOM" id="CLU_125315_2_0_11"/>
<evidence type="ECO:0000313" key="4">
    <source>
        <dbReference type="EMBL" id="ABM07881.1"/>
    </source>
</evidence>
<feature type="domain" description="FMN-binding" evidence="3">
    <location>
        <begin position="97"/>
        <end position="175"/>
    </location>
</feature>
<accession>A1R7X3</accession>
<organism evidence="4 5">
    <name type="scientific">Paenarthrobacter aurescens (strain TC1)</name>
    <dbReference type="NCBI Taxonomy" id="290340"/>
    <lineage>
        <taxon>Bacteria</taxon>
        <taxon>Bacillati</taxon>
        <taxon>Actinomycetota</taxon>
        <taxon>Actinomycetes</taxon>
        <taxon>Micrococcales</taxon>
        <taxon>Micrococcaceae</taxon>
        <taxon>Paenarthrobacter</taxon>
    </lineage>
</organism>
<keyword evidence="5" id="KW-1185">Reference proteome</keyword>
<dbReference type="GO" id="GO:0016020">
    <property type="term" value="C:membrane"/>
    <property type="evidence" value="ECO:0007669"/>
    <property type="project" value="InterPro"/>
</dbReference>
<protein>
    <submittedName>
        <fullName evidence="4">Lipoprotein</fullName>
    </submittedName>
</protein>
<dbReference type="Proteomes" id="UP000000637">
    <property type="component" value="Chromosome"/>
</dbReference>
<evidence type="ECO:0000256" key="1">
    <source>
        <dbReference type="SAM" id="MobiDB-lite"/>
    </source>
</evidence>
<keyword evidence="2" id="KW-1133">Transmembrane helix</keyword>
<feature type="transmembrane region" description="Helical" evidence="2">
    <location>
        <begin position="21"/>
        <end position="41"/>
    </location>
</feature>
<keyword evidence="2" id="KW-0812">Transmembrane</keyword>
<name>A1R7X3_PAEAT</name>
<dbReference type="GO" id="GO:0010181">
    <property type="term" value="F:FMN binding"/>
    <property type="evidence" value="ECO:0007669"/>
    <property type="project" value="InterPro"/>
</dbReference>
<dbReference type="EMBL" id="CP000474">
    <property type="protein sequence ID" value="ABM07881.1"/>
    <property type="molecule type" value="Genomic_DNA"/>
</dbReference>
<evidence type="ECO:0000256" key="2">
    <source>
        <dbReference type="SAM" id="Phobius"/>
    </source>
</evidence>
<dbReference type="InterPro" id="IPR007329">
    <property type="entry name" value="FMN-bd"/>
</dbReference>
<sequence length="176" mass="17612">MTNSCPVETSRTMTTPLRKSLYVGFAGLSIIGTAAACAPTTQAPATQTPATQDGGQAATNSPSSAGTSSSAAVASTGAATYKDGTYSSDGTYTSPNGLETVGVELTLAADKVSAVNITVHPSNPNTKKFQGEFASGIAAQIVGKDIDELNVSKVAGSSLTSGGFNEAVEQIKSQAK</sequence>
<feature type="region of interest" description="Disordered" evidence="1">
    <location>
        <begin position="44"/>
        <end position="74"/>
    </location>
</feature>
<dbReference type="STRING" id="290340.AAur_2615"/>
<dbReference type="KEGG" id="aau:AAur_2615"/>
<gene>
    <name evidence="4" type="ordered locus">AAur_2615</name>
</gene>